<dbReference type="InterPro" id="IPR015853">
    <property type="entry name" value="ABC_transpr_FbpC"/>
</dbReference>
<comment type="caution">
    <text evidence="11">The sequence shown here is derived from an EMBL/GenBank/DDBJ whole genome shotgun (WGS) entry which is preliminary data.</text>
</comment>
<dbReference type="Gene3D" id="3.40.50.300">
    <property type="entry name" value="P-loop containing nucleotide triphosphate hydrolases"/>
    <property type="match status" value="1"/>
</dbReference>
<evidence type="ECO:0000256" key="8">
    <source>
        <dbReference type="ARBA" id="ARBA00023136"/>
    </source>
</evidence>
<keyword evidence="1" id="KW-0813">Transport</keyword>
<dbReference type="SUPFAM" id="SSF52540">
    <property type="entry name" value="P-loop containing nucleoside triphosphate hydrolases"/>
    <property type="match status" value="1"/>
</dbReference>
<dbReference type="CDD" id="cd03259">
    <property type="entry name" value="ABC_Carb_Solutes_like"/>
    <property type="match status" value="1"/>
</dbReference>
<dbReference type="GO" id="GO:0005524">
    <property type="term" value="F:ATP binding"/>
    <property type="evidence" value="ECO:0007669"/>
    <property type="project" value="UniProtKB-KW"/>
</dbReference>
<dbReference type="PANTHER" id="PTHR42781">
    <property type="entry name" value="SPERMIDINE/PUTRESCINE IMPORT ATP-BINDING PROTEIN POTA"/>
    <property type="match status" value="1"/>
</dbReference>
<dbReference type="GO" id="GO:0043190">
    <property type="term" value="C:ATP-binding cassette (ABC) transporter complex"/>
    <property type="evidence" value="ECO:0007669"/>
    <property type="project" value="InterPro"/>
</dbReference>
<dbReference type="PROSITE" id="PS00211">
    <property type="entry name" value="ABC_TRANSPORTER_1"/>
    <property type="match status" value="1"/>
</dbReference>
<keyword evidence="12" id="KW-1185">Reference proteome</keyword>
<keyword evidence="4" id="KW-0547">Nucleotide-binding</keyword>
<dbReference type="OMA" id="HDEFQIT"/>
<dbReference type="InterPro" id="IPR013611">
    <property type="entry name" value="Transp-assoc_OB_typ2"/>
</dbReference>
<protein>
    <recommendedName>
        <fullName evidence="9">ABC-type quaternary amine transporter</fullName>
        <ecNumber evidence="9">7.6.2.9</ecNumber>
    </recommendedName>
</protein>
<dbReference type="GO" id="GO:0015418">
    <property type="term" value="F:ABC-type quaternary ammonium compound transporting activity"/>
    <property type="evidence" value="ECO:0007669"/>
    <property type="project" value="UniProtKB-EC"/>
</dbReference>
<gene>
    <name evidence="11" type="ORF">ADL17_07935</name>
</gene>
<evidence type="ECO:0000256" key="6">
    <source>
        <dbReference type="ARBA" id="ARBA00023004"/>
    </source>
</evidence>
<dbReference type="InterPro" id="IPR017871">
    <property type="entry name" value="ABC_transporter-like_CS"/>
</dbReference>
<name>A0A9X0I8N6_9ACTN</name>
<keyword evidence="3" id="KW-0410">Iron transport</keyword>
<reference evidence="11 12" key="1">
    <citation type="submission" date="2015-10" db="EMBL/GenBank/DDBJ databases">
        <authorList>
            <person name="Ju K.-S."/>
            <person name="Doroghazi J.R."/>
            <person name="Metcalf W.W."/>
        </authorList>
    </citation>
    <scope>NUCLEOTIDE SEQUENCE [LARGE SCALE GENOMIC DNA]</scope>
    <source>
        <strain evidence="11 12">NRRL B-24793</strain>
    </source>
</reference>
<dbReference type="PANTHER" id="PTHR42781:SF4">
    <property type="entry name" value="SPERMIDINE_PUTRESCINE IMPORT ATP-BINDING PROTEIN POTA"/>
    <property type="match status" value="1"/>
</dbReference>
<dbReference type="EMBL" id="LMWI01000001">
    <property type="protein sequence ID" value="KUJ48912.1"/>
    <property type="molecule type" value="Genomic_DNA"/>
</dbReference>
<keyword evidence="8" id="KW-0472">Membrane</keyword>
<evidence type="ECO:0000256" key="9">
    <source>
        <dbReference type="ARBA" id="ARBA00066388"/>
    </source>
</evidence>
<dbReference type="InterPro" id="IPR003593">
    <property type="entry name" value="AAA+_ATPase"/>
</dbReference>
<dbReference type="FunFam" id="3.40.50.300:FF:000425">
    <property type="entry name" value="Probable ABC transporter, ATP-binding subunit"/>
    <property type="match status" value="1"/>
</dbReference>
<dbReference type="Pfam" id="PF08402">
    <property type="entry name" value="TOBE_2"/>
    <property type="match status" value="1"/>
</dbReference>
<keyword evidence="5" id="KW-0067">ATP-binding</keyword>
<evidence type="ECO:0000256" key="5">
    <source>
        <dbReference type="ARBA" id="ARBA00022840"/>
    </source>
</evidence>
<dbReference type="EC" id="7.6.2.9" evidence="9"/>
<organism evidence="11 12">
    <name type="scientific">Micromonospora maris</name>
    <dbReference type="NCBI Taxonomy" id="1003110"/>
    <lineage>
        <taxon>Bacteria</taxon>
        <taxon>Bacillati</taxon>
        <taxon>Actinomycetota</taxon>
        <taxon>Actinomycetes</taxon>
        <taxon>Micromonosporales</taxon>
        <taxon>Micromonosporaceae</taxon>
        <taxon>Micromonospora</taxon>
    </lineage>
</organism>
<evidence type="ECO:0000256" key="2">
    <source>
        <dbReference type="ARBA" id="ARBA00022475"/>
    </source>
</evidence>
<evidence type="ECO:0000313" key="11">
    <source>
        <dbReference type="EMBL" id="KUJ48912.1"/>
    </source>
</evidence>
<dbReference type="SMART" id="SM00382">
    <property type="entry name" value="AAA"/>
    <property type="match status" value="1"/>
</dbReference>
<keyword evidence="6" id="KW-0408">Iron</keyword>
<dbReference type="PROSITE" id="PS50893">
    <property type="entry name" value="ABC_TRANSPORTER_2"/>
    <property type="match status" value="1"/>
</dbReference>
<feature type="domain" description="ABC transporter" evidence="10">
    <location>
        <begin position="4"/>
        <end position="234"/>
    </location>
</feature>
<evidence type="ECO:0000313" key="12">
    <source>
        <dbReference type="Proteomes" id="UP000053246"/>
    </source>
</evidence>
<dbReference type="InterPro" id="IPR027417">
    <property type="entry name" value="P-loop_NTPase"/>
</dbReference>
<evidence type="ECO:0000256" key="3">
    <source>
        <dbReference type="ARBA" id="ARBA00022496"/>
    </source>
</evidence>
<dbReference type="Pfam" id="PF00005">
    <property type="entry name" value="ABC_tran"/>
    <property type="match status" value="1"/>
</dbReference>
<dbReference type="InterPro" id="IPR003439">
    <property type="entry name" value="ABC_transporter-like_ATP-bd"/>
</dbReference>
<proteinExistence type="predicted"/>
<accession>A0A9X0I8N6</accession>
<dbReference type="InterPro" id="IPR008995">
    <property type="entry name" value="Mo/tungstate-bd_C_term_dom"/>
</dbReference>
<dbReference type="Proteomes" id="UP000053246">
    <property type="component" value="Unassembled WGS sequence"/>
</dbReference>
<dbReference type="RefSeq" id="WP_013732283.1">
    <property type="nucleotide sequence ID" value="NZ_LMWI01000001.1"/>
</dbReference>
<dbReference type="SUPFAM" id="SSF50331">
    <property type="entry name" value="MOP-like"/>
    <property type="match status" value="1"/>
</dbReference>
<evidence type="ECO:0000256" key="7">
    <source>
        <dbReference type="ARBA" id="ARBA00023065"/>
    </source>
</evidence>
<evidence type="ECO:0000259" key="10">
    <source>
        <dbReference type="PROSITE" id="PS50893"/>
    </source>
</evidence>
<dbReference type="GO" id="GO:0016887">
    <property type="term" value="F:ATP hydrolysis activity"/>
    <property type="evidence" value="ECO:0007669"/>
    <property type="project" value="InterPro"/>
</dbReference>
<evidence type="ECO:0000256" key="4">
    <source>
        <dbReference type="ARBA" id="ARBA00022741"/>
    </source>
</evidence>
<keyword evidence="2" id="KW-1003">Cell membrane</keyword>
<dbReference type="InterPro" id="IPR050093">
    <property type="entry name" value="ABC_SmlMolc_Importer"/>
</dbReference>
<keyword evidence="7" id="KW-0406">Ion transport</keyword>
<dbReference type="AlphaFoldDB" id="A0A9X0I8N6"/>
<evidence type="ECO:0000256" key="1">
    <source>
        <dbReference type="ARBA" id="ARBA00022448"/>
    </source>
</evidence>
<dbReference type="GO" id="GO:0015408">
    <property type="term" value="F:ABC-type ferric iron transporter activity"/>
    <property type="evidence" value="ECO:0007669"/>
    <property type="project" value="InterPro"/>
</dbReference>
<sequence length="355" mass="36785">MSEVVLSGVVKRYGQVTALAGVDVRVPSGKLTAVLGPSGCGKTTLLRCLAGFERIDAGEILIDDSRVAGGGRHLPAHRRNIAVVPQEGALFPHLSVADNVGYGLDRAARRSDRVEEVLTLVGLAGYGGRMPHQLSGGQQQRVAVARALAPRPSVVLLDEPFSALDAGLRAGLRHDVREALRADGATGVLVTHDQGEALSVADKVVVLRDGRVIQADAPTAIYREPVDVWVAGFVGDAVLLPAVVEQGSARTALGLLPVTGPVTDGQVTVLVRPEQVRVAAGSAGVTASVLRHDFHGHDALIGLRLADGTRITARILDGGADWPVGGQVTVHVDGPARAFPAQTASTTSVLVDLAA</sequence>